<feature type="transmembrane region" description="Helical" evidence="2">
    <location>
        <begin position="447"/>
        <end position="464"/>
    </location>
</feature>
<organism evidence="3 4">
    <name type="scientific">Metallumcola ferriviriculae</name>
    <dbReference type="NCBI Taxonomy" id="3039180"/>
    <lineage>
        <taxon>Bacteria</taxon>
        <taxon>Bacillati</taxon>
        <taxon>Bacillota</taxon>
        <taxon>Clostridia</taxon>
        <taxon>Neomoorellales</taxon>
        <taxon>Desulfitibacteraceae</taxon>
        <taxon>Metallumcola</taxon>
    </lineage>
</organism>
<feature type="coiled-coil region" evidence="1">
    <location>
        <begin position="212"/>
        <end position="239"/>
    </location>
</feature>
<feature type="transmembrane region" description="Helical" evidence="2">
    <location>
        <begin position="273"/>
        <end position="295"/>
    </location>
</feature>
<dbReference type="RefSeq" id="WP_366924769.1">
    <property type="nucleotide sequence ID" value="NZ_CP121694.1"/>
</dbReference>
<evidence type="ECO:0000256" key="2">
    <source>
        <dbReference type="SAM" id="Phobius"/>
    </source>
</evidence>
<dbReference type="KEGG" id="dbc:MFMK1_001764"/>
<dbReference type="Proteomes" id="UP001329915">
    <property type="component" value="Chromosome"/>
</dbReference>
<feature type="transmembrane region" description="Helical" evidence="2">
    <location>
        <begin position="416"/>
        <end position="435"/>
    </location>
</feature>
<keyword evidence="2" id="KW-0812">Transmembrane</keyword>
<feature type="transmembrane region" description="Helical" evidence="2">
    <location>
        <begin position="104"/>
        <end position="121"/>
    </location>
</feature>
<feature type="transmembrane region" description="Helical" evidence="2">
    <location>
        <begin position="6"/>
        <end position="24"/>
    </location>
</feature>
<proteinExistence type="predicted"/>
<accession>A0AAU0URU4</accession>
<keyword evidence="2" id="KW-0472">Membrane</keyword>
<keyword evidence="2" id="KW-1133">Transmembrane helix</keyword>
<sequence length="465" mass="48764">MPQLGILHWIYVFVVLVVLVVMVMRRDTVLPCLLGLFLFGWVAKGGLVGAISTVFNALIASGGQFWSIIVVISLVVAMSKALSDVGSDYLIMQPAAKLMVNADVAFWVLGVGMLVVSWFVWPTPAVALIGAIILPVAIRAGLPSIGAAISMNIFGHGLALSTDYIIQGAPGLTAASAGFPSDVGALGVIRPSIPLFITMALVTTTLAYLTTKKSIREEHEKHEEERQRFAEEEAKKESQTFTLSAYLTAILVPIAFGLDVVALLVFDLKGGDATALVGGTAALVMTVGAMSQFGVDSLEKITDYIRDGFMFGIKIFAPVIVIGGFFFLGSEEIAPQILGVEKFPGLLTDLGNALASVVPLSKIPIAFIQLTIGAITGLDGSGFSGLPLVGSLSQTFSTAAGVDKGTLAALGQFSSVWIGGGTVVPWGLIPVAAICGVEPMELARKNFWPVIIGLIVTTIVAIVIM</sequence>
<keyword evidence="1" id="KW-0175">Coiled coil</keyword>
<feature type="transmembrane region" description="Helical" evidence="2">
    <location>
        <begin position="193"/>
        <end position="211"/>
    </location>
</feature>
<evidence type="ECO:0008006" key="5">
    <source>
        <dbReference type="Google" id="ProtNLM"/>
    </source>
</evidence>
<feature type="transmembrane region" description="Helical" evidence="2">
    <location>
        <begin position="36"/>
        <end position="59"/>
    </location>
</feature>
<feature type="transmembrane region" description="Helical" evidence="2">
    <location>
        <begin position="245"/>
        <end position="267"/>
    </location>
</feature>
<evidence type="ECO:0000313" key="4">
    <source>
        <dbReference type="Proteomes" id="UP001329915"/>
    </source>
</evidence>
<evidence type="ECO:0000256" key="1">
    <source>
        <dbReference type="SAM" id="Coils"/>
    </source>
</evidence>
<reference evidence="3 4" key="1">
    <citation type="submission" date="2023-04" db="EMBL/GenBank/DDBJ databases">
        <authorList>
            <person name="Hsu D."/>
        </authorList>
    </citation>
    <scope>NUCLEOTIDE SEQUENCE [LARGE SCALE GENOMIC DNA]</scope>
    <source>
        <strain evidence="3 4">MK1</strain>
    </source>
</reference>
<dbReference type="EMBL" id="CP121694">
    <property type="protein sequence ID" value="WRO21943.1"/>
    <property type="molecule type" value="Genomic_DNA"/>
</dbReference>
<feature type="transmembrane region" description="Helical" evidence="2">
    <location>
        <begin position="307"/>
        <end position="328"/>
    </location>
</feature>
<dbReference type="AlphaFoldDB" id="A0AAU0URU4"/>
<name>A0AAU0URU4_9FIRM</name>
<feature type="transmembrane region" description="Helical" evidence="2">
    <location>
        <begin position="127"/>
        <end position="152"/>
    </location>
</feature>
<keyword evidence="4" id="KW-1185">Reference proteome</keyword>
<evidence type="ECO:0000313" key="3">
    <source>
        <dbReference type="EMBL" id="WRO21943.1"/>
    </source>
</evidence>
<gene>
    <name evidence="3" type="ORF">MFMK1_001764</name>
</gene>
<protein>
    <recommendedName>
        <fullName evidence="5">Transporter</fullName>
    </recommendedName>
</protein>
<feature type="transmembrane region" description="Helical" evidence="2">
    <location>
        <begin position="65"/>
        <end position="83"/>
    </location>
</feature>